<accession>A0ABW5NRX0</accession>
<evidence type="ECO:0000313" key="3">
    <source>
        <dbReference type="Proteomes" id="UP001597480"/>
    </source>
</evidence>
<keyword evidence="1" id="KW-1133">Transmembrane helix</keyword>
<feature type="transmembrane region" description="Helical" evidence="1">
    <location>
        <begin position="12"/>
        <end position="30"/>
    </location>
</feature>
<evidence type="ECO:0000256" key="1">
    <source>
        <dbReference type="SAM" id="Phobius"/>
    </source>
</evidence>
<evidence type="ECO:0000313" key="2">
    <source>
        <dbReference type="EMBL" id="MFD2601779.1"/>
    </source>
</evidence>
<dbReference type="EMBL" id="JBHUMD010000007">
    <property type="protein sequence ID" value="MFD2601779.1"/>
    <property type="molecule type" value="Genomic_DNA"/>
</dbReference>
<organism evidence="2 3">
    <name type="scientific">Flavobacterium suzhouense</name>
    <dbReference type="NCBI Taxonomy" id="1529638"/>
    <lineage>
        <taxon>Bacteria</taxon>
        <taxon>Pseudomonadati</taxon>
        <taxon>Bacteroidota</taxon>
        <taxon>Flavobacteriia</taxon>
        <taxon>Flavobacteriales</taxon>
        <taxon>Flavobacteriaceae</taxon>
        <taxon>Flavobacterium</taxon>
    </lineage>
</organism>
<proteinExistence type="predicted"/>
<dbReference type="RefSeq" id="WP_379820309.1">
    <property type="nucleotide sequence ID" value="NZ_JBHUMD010000007.1"/>
</dbReference>
<keyword evidence="3" id="KW-1185">Reference proteome</keyword>
<dbReference type="Proteomes" id="UP001597480">
    <property type="component" value="Unassembled WGS sequence"/>
</dbReference>
<name>A0ABW5NRX0_9FLAO</name>
<keyword evidence="1" id="KW-0812">Transmembrane</keyword>
<gene>
    <name evidence="2" type="ORF">ACFSR3_06895</name>
</gene>
<comment type="caution">
    <text evidence="2">The sequence shown here is derived from an EMBL/GenBank/DDBJ whole genome shotgun (WGS) entry which is preliminary data.</text>
</comment>
<keyword evidence="1" id="KW-0472">Membrane</keyword>
<protein>
    <submittedName>
        <fullName evidence="2">DUF4260 domain-containing protein</fullName>
    </submittedName>
</protein>
<reference evidence="3" key="1">
    <citation type="journal article" date="2019" name="Int. J. Syst. Evol. Microbiol.">
        <title>The Global Catalogue of Microorganisms (GCM) 10K type strain sequencing project: providing services to taxonomists for standard genome sequencing and annotation.</title>
        <authorList>
            <consortium name="The Broad Institute Genomics Platform"/>
            <consortium name="The Broad Institute Genome Sequencing Center for Infectious Disease"/>
            <person name="Wu L."/>
            <person name="Ma J."/>
        </authorList>
    </citation>
    <scope>NUCLEOTIDE SEQUENCE [LARGE SCALE GENOMIC DNA]</scope>
    <source>
        <strain evidence="3">KCTC 42107</strain>
    </source>
</reference>
<sequence length="116" mass="13148">MKKLIQLEEALLFGLGIYLFSLLDYAWWWFPALLLVPDLSMIGYAFGNKVGAWCYNIAHHRALAIGVYLLGIYLDNETVQLAGVILFAHSSMDRMFGYGLKLEQGFKFTHLGEIGK</sequence>
<dbReference type="Pfam" id="PF14079">
    <property type="entry name" value="DUF4260"/>
    <property type="match status" value="1"/>
</dbReference>
<dbReference type="InterPro" id="IPR025356">
    <property type="entry name" value="DUF4260"/>
</dbReference>